<evidence type="ECO:0000313" key="2">
    <source>
        <dbReference type="Proteomes" id="UP000594261"/>
    </source>
</evidence>
<protein>
    <submittedName>
        <fullName evidence="1">Uncharacterized protein</fullName>
    </submittedName>
</protein>
<name>A0A7N2L8R8_QUELO</name>
<dbReference type="Proteomes" id="UP000594261">
    <property type="component" value="Chromosome 3"/>
</dbReference>
<dbReference type="EMBL" id="LRBV02000003">
    <property type="status" value="NOT_ANNOTATED_CDS"/>
    <property type="molecule type" value="Genomic_DNA"/>
</dbReference>
<keyword evidence="2" id="KW-1185">Reference proteome</keyword>
<sequence length="166" mass="17953">MSCSDAAGKFQRGGFPTLFAPATLSGSDLEEGEAVSVASTNSSEPLDHVSDDDWVLGLRDGRHIAIPLSPYRSLESLLHYSVLEGEAVIGTNYFHIDGQITSWADKCDGAVDIAYADMGSECELWESDKGILPFECNGEPLVMVPLATENLAVSESNHMEVFERKP</sequence>
<proteinExistence type="predicted"/>
<evidence type="ECO:0000313" key="1">
    <source>
        <dbReference type="EnsemblPlants" id="QL03p060994:mrna"/>
    </source>
</evidence>
<dbReference type="AlphaFoldDB" id="A0A7N2L8R8"/>
<organism evidence="1 2">
    <name type="scientific">Quercus lobata</name>
    <name type="common">Valley oak</name>
    <dbReference type="NCBI Taxonomy" id="97700"/>
    <lineage>
        <taxon>Eukaryota</taxon>
        <taxon>Viridiplantae</taxon>
        <taxon>Streptophyta</taxon>
        <taxon>Embryophyta</taxon>
        <taxon>Tracheophyta</taxon>
        <taxon>Spermatophyta</taxon>
        <taxon>Magnoliopsida</taxon>
        <taxon>eudicotyledons</taxon>
        <taxon>Gunneridae</taxon>
        <taxon>Pentapetalae</taxon>
        <taxon>rosids</taxon>
        <taxon>fabids</taxon>
        <taxon>Fagales</taxon>
        <taxon>Fagaceae</taxon>
        <taxon>Quercus</taxon>
    </lineage>
</organism>
<dbReference type="InParanoid" id="A0A7N2L8R8"/>
<accession>A0A7N2L8R8</accession>
<dbReference type="EnsemblPlants" id="QL03p060994:mrna">
    <property type="protein sequence ID" value="QL03p060994:mrna"/>
    <property type="gene ID" value="QL03p060994"/>
</dbReference>
<dbReference type="Gramene" id="QL03p060994:mrna">
    <property type="protein sequence ID" value="QL03p060994:mrna"/>
    <property type="gene ID" value="QL03p060994"/>
</dbReference>
<reference evidence="1 2" key="1">
    <citation type="journal article" date="2016" name="G3 (Bethesda)">
        <title>First Draft Assembly and Annotation of the Genome of a California Endemic Oak Quercus lobata Nee (Fagaceae).</title>
        <authorList>
            <person name="Sork V.L."/>
            <person name="Fitz-Gibbon S.T."/>
            <person name="Puiu D."/>
            <person name="Crepeau M."/>
            <person name="Gugger P.F."/>
            <person name="Sherman R."/>
            <person name="Stevens K."/>
            <person name="Langley C.H."/>
            <person name="Pellegrini M."/>
            <person name="Salzberg S.L."/>
        </authorList>
    </citation>
    <scope>NUCLEOTIDE SEQUENCE [LARGE SCALE GENOMIC DNA]</scope>
    <source>
        <strain evidence="1 2">cv. SW786</strain>
    </source>
</reference>
<reference evidence="1" key="2">
    <citation type="submission" date="2021-01" db="UniProtKB">
        <authorList>
            <consortium name="EnsemblPlants"/>
        </authorList>
    </citation>
    <scope>IDENTIFICATION</scope>
</reference>